<keyword evidence="6" id="KW-1015">Disulfide bond</keyword>
<gene>
    <name evidence="11" type="primary">zgc:113337</name>
</gene>
<sequence>MCTKLRRYPDISVYHCMQLCVSLMLTSVSQGEVITDGNITAYLDKNKSIICKLSKISTSNNPQFRWERPQEGTIAHYYDGKVVIIDAYKDRLNLSLTATNQFMITYHPLKDNDSGCYLCNFDVYPTGFQSGEVCITLLAEVKSTGNVSTNLGKPATVSCSYEFPDQVSQVLWNKHLQENKMEIIASHNKYYLSNITYKYKDKLFFYSSGKTSEVVFKAISLQDEACYMCEYNLYPYGTKSISSCITVLVPPKYSSSYELLLDGFYQLNCSAFGKPAPIVRWNMTNGDIIENVTYITETFDNGTTLVISKFLVQAAIFNERRIVCIIDHPSLTSPITVEIKEKGSSALTILIAVVICTAVLIICLCICMWKCLVHQD</sequence>
<keyword evidence="4 9" id="KW-1133">Transmembrane helix</keyword>
<dbReference type="InterPro" id="IPR003599">
    <property type="entry name" value="Ig_sub"/>
</dbReference>
<evidence type="ECO:0000313" key="11">
    <source>
        <dbReference type="Ensembl" id="ENSECRP00000009083.1"/>
    </source>
</evidence>
<evidence type="ECO:0000256" key="3">
    <source>
        <dbReference type="ARBA" id="ARBA00022729"/>
    </source>
</evidence>
<evidence type="ECO:0000256" key="8">
    <source>
        <dbReference type="ARBA" id="ARBA00023319"/>
    </source>
</evidence>
<keyword evidence="5 9" id="KW-0472">Membrane</keyword>
<dbReference type="Proteomes" id="UP000694620">
    <property type="component" value="Chromosome 4"/>
</dbReference>
<dbReference type="InterPro" id="IPR013783">
    <property type="entry name" value="Ig-like_fold"/>
</dbReference>
<keyword evidence="7" id="KW-0325">Glycoprotein</keyword>
<comment type="subcellular location">
    <subcellularLocation>
        <location evidence="1">Membrane</location>
        <topology evidence="1">Single-pass membrane protein</topology>
    </subcellularLocation>
</comment>
<dbReference type="GO" id="GO:0016020">
    <property type="term" value="C:membrane"/>
    <property type="evidence" value="ECO:0007669"/>
    <property type="project" value="UniProtKB-SubCell"/>
</dbReference>
<dbReference type="PANTHER" id="PTHR46841">
    <property type="entry name" value="OX-2 MEMBRANE GLYCOPROTEIN"/>
    <property type="match status" value="1"/>
</dbReference>
<organism evidence="11 12">
    <name type="scientific">Erpetoichthys calabaricus</name>
    <name type="common">Rope fish</name>
    <name type="synonym">Calamoichthys calabaricus</name>
    <dbReference type="NCBI Taxonomy" id="27687"/>
    <lineage>
        <taxon>Eukaryota</taxon>
        <taxon>Metazoa</taxon>
        <taxon>Chordata</taxon>
        <taxon>Craniata</taxon>
        <taxon>Vertebrata</taxon>
        <taxon>Euteleostomi</taxon>
        <taxon>Actinopterygii</taxon>
        <taxon>Polypteriformes</taxon>
        <taxon>Polypteridae</taxon>
        <taxon>Erpetoichthys</taxon>
    </lineage>
</organism>
<evidence type="ECO:0000259" key="10">
    <source>
        <dbReference type="PROSITE" id="PS50835"/>
    </source>
</evidence>
<evidence type="ECO:0000256" key="6">
    <source>
        <dbReference type="ARBA" id="ARBA00023157"/>
    </source>
</evidence>
<evidence type="ECO:0000256" key="7">
    <source>
        <dbReference type="ARBA" id="ARBA00023180"/>
    </source>
</evidence>
<evidence type="ECO:0000256" key="4">
    <source>
        <dbReference type="ARBA" id="ARBA00022989"/>
    </source>
</evidence>
<feature type="domain" description="Ig-like" evidence="10">
    <location>
        <begin position="125"/>
        <end position="242"/>
    </location>
</feature>
<feature type="domain" description="Ig-like" evidence="10">
    <location>
        <begin position="251"/>
        <end position="336"/>
    </location>
</feature>
<dbReference type="InterPro" id="IPR047164">
    <property type="entry name" value="OX2G-like"/>
</dbReference>
<evidence type="ECO:0000256" key="2">
    <source>
        <dbReference type="ARBA" id="ARBA00022692"/>
    </source>
</evidence>
<evidence type="ECO:0000256" key="9">
    <source>
        <dbReference type="SAM" id="Phobius"/>
    </source>
</evidence>
<protein>
    <submittedName>
        <fullName evidence="11">OX-2 membrane glycoprotein-like</fullName>
    </submittedName>
</protein>
<dbReference type="PROSITE" id="PS50835">
    <property type="entry name" value="IG_LIKE"/>
    <property type="match status" value="3"/>
</dbReference>
<reference evidence="11" key="1">
    <citation type="submission" date="2021-06" db="EMBL/GenBank/DDBJ databases">
        <authorList>
            <consortium name="Wellcome Sanger Institute Data Sharing"/>
        </authorList>
    </citation>
    <scope>NUCLEOTIDE SEQUENCE [LARGE SCALE GENOMIC DNA]</scope>
</reference>
<keyword evidence="12" id="KW-1185">Reference proteome</keyword>
<evidence type="ECO:0000256" key="1">
    <source>
        <dbReference type="ARBA" id="ARBA00004167"/>
    </source>
</evidence>
<dbReference type="AlphaFoldDB" id="A0A8C4RZD7"/>
<feature type="transmembrane region" description="Helical" evidence="9">
    <location>
        <begin position="346"/>
        <end position="369"/>
    </location>
</feature>
<dbReference type="InterPro" id="IPR007110">
    <property type="entry name" value="Ig-like_dom"/>
</dbReference>
<accession>A0A8C4RZD7</accession>
<dbReference type="InterPro" id="IPR036179">
    <property type="entry name" value="Ig-like_dom_sf"/>
</dbReference>
<proteinExistence type="predicted"/>
<dbReference type="Ensembl" id="ENSECRT00000009230.1">
    <property type="protein sequence ID" value="ENSECRP00000009083.1"/>
    <property type="gene ID" value="ENSECRG00000006099.1"/>
</dbReference>
<dbReference type="GeneID" id="114650887"/>
<reference evidence="11" key="2">
    <citation type="submission" date="2025-08" db="UniProtKB">
        <authorList>
            <consortium name="Ensembl"/>
        </authorList>
    </citation>
    <scope>IDENTIFICATION</scope>
</reference>
<evidence type="ECO:0000313" key="12">
    <source>
        <dbReference type="Proteomes" id="UP000694620"/>
    </source>
</evidence>
<dbReference type="RefSeq" id="XP_028656628.1">
    <property type="nucleotide sequence ID" value="XM_028800795.2"/>
</dbReference>
<dbReference type="GeneTree" id="ENSGT00940000164706"/>
<feature type="domain" description="Ig-like" evidence="10">
    <location>
        <begin position="9"/>
        <end position="119"/>
    </location>
</feature>
<name>A0A8C4RZD7_ERPCA</name>
<dbReference type="PANTHER" id="PTHR46841:SF4">
    <property type="entry name" value="SC:D189"/>
    <property type="match status" value="1"/>
</dbReference>
<keyword evidence="8" id="KW-0393">Immunoglobulin domain</keyword>
<dbReference type="GO" id="GO:0098632">
    <property type="term" value="F:cell-cell adhesion mediator activity"/>
    <property type="evidence" value="ECO:0007669"/>
    <property type="project" value="InterPro"/>
</dbReference>
<dbReference type="SMART" id="SM00409">
    <property type="entry name" value="IG"/>
    <property type="match status" value="2"/>
</dbReference>
<dbReference type="SUPFAM" id="SSF48726">
    <property type="entry name" value="Immunoglobulin"/>
    <property type="match status" value="3"/>
</dbReference>
<reference evidence="11" key="3">
    <citation type="submission" date="2025-09" db="UniProtKB">
        <authorList>
            <consortium name="Ensembl"/>
        </authorList>
    </citation>
    <scope>IDENTIFICATION</scope>
</reference>
<keyword evidence="3" id="KW-0732">Signal</keyword>
<evidence type="ECO:0000256" key="5">
    <source>
        <dbReference type="ARBA" id="ARBA00023136"/>
    </source>
</evidence>
<dbReference type="Gene3D" id="2.60.40.10">
    <property type="entry name" value="Immunoglobulins"/>
    <property type="match status" value="3"/>
</dbReference>
<dbReference type="OrthoDB" id="8749387at2759"/>
<keyword evidence="2 9" id="KW-0812">Transmembrane</keyword>